<dbReference type="PANTHER" id="PTHR43459:SF1">
    <property type="entry name" value="EG:BACN32G11.4 PROTEIN"/>
    <property type="match status" value="1"/>
</dbReference>
<dbReference type="RefSeq" id="WP_269331515.1">
    <property type="nucleotide sequence ID" value="NZ_JAMZFT010000001.1"/>
</dbReference>
<dbReference type="GO" id="GO:0003824">
    <property type="term" value="F:catalytic activity"/>
    <property type="evidence" value="ECO:0007669"/>
    <property type="project" value="UniProtKB-ARBA"/>
</dbReference>
<dbReference type="SUPFAM" id="SSF52096">
    <property type="entry name" value="ClpP/crotonase"/>
    <property type="match status" value="1"/>
</dbReference>
<dbReference type="InterPro" id="IPR029045">
    <property type="entry name" value="ClpP/crotonase-like_dom_sf"/>
</dbReference>
<name>A0A9J6PG41_9PROT</name>
<dbReference type="NCBIfam" id="NF004635">
    <property type="entry name" value="PRK05981.1"/>
    <property type="match status" value="1"/>
</dbReference>
<comment type="caution">
    <text evidence="2">The sequence shown here is derived from an EMBL/GenBank/DDBJ whole genome shotgun (WGS) entry which is preliminary data.</text>
</comment>
<proteinExistence type="inferred from homology"/>
<dbReference type="InterPro" id="IPR014748">
    <property type="entry name" value="Enoyl-CoA_hydra_C"/>
</dbReference>
<dbReference type="InterPro" id="IPR001753">
    <property type="entry name" value="Enoyl-CoA_hydra/iso"/>
</dbReference>
<evidence type="ECO:0000313" key="3">
    <source>
        <dbReference type="Proteomes" id="UP001055804"/>
    </source>
</evidence>
<protein>
    <submittedName>
        <fullName evidence="2">Enoyl-CoA hydratase/isomerase</fullName>
    </submittedName>
</protein>
<dbReference type="PANTHER" id="PTHR43459">
    <property type="entry name" value="ENOYL-COA HYDRATASE"/>
    <property type="match status" value="1"/>
</dbReference>
<accession>A0A9J6PG41</accession>
<evidence type="ECO:0000313" key="2">
    <source>
        <dbReference type="EMBL" id="MCP1335575.1"/>
    </source>
</evidence>
<dbReference type="Pfam" id="PF00378">
    <property type="entry name" value="ECH_1"/>
    <property type="match status" value="1"/>
</dbReference>
<keyword evidence="3" id="KW-1185">Reference proteome</keyword>
<dbReference type="CDD" id="cd06558">
    <property type="entry name" value="crotonase-like"/>
    <property type="match status" value="1"/>
</dbReference>
<evidence type="ECO:0000256" key="1">
    <source>
        <dbReference type="ARBA" id="ARBA00005254"/>
    </source>
</evidence>
<dbReference type="AlphaFoldDB" id="A0A9J6PG41"/>
<dbReference type="Proteomes" id="UP001055804">
    <property type="component" value="Unassembled WGS sequence"/>
</dbReference>
<sequence>MTYSTLTLAIEDGLAVLAFNRPQAMNAVNRQMLDDLDQALRQIADPAAGVRCLLLTGEGRGFCAGADLSDASLIAPGPDGSRDVGQVLERCYNPLMLRLRDLPMPVVTAVNGAAAGVGMSFALMGDIVIAAESAYFLQAFRHIGLVPDGGATWLLPRLVGRARALELSMLGEKLPAGTAREWGLVTRVVPDARLREEATALARQLAAGPTVALGLIRKAYWASLENGYEAQLHHERVAQKSAGNTDDFAEGVAAFLAKRPPVYKGR</sequence>
<dbReference type="Gene3D" id="3.90.226.10">
    <property type="entry name" value="2-enoyl-CoA Hydratase, Chain A, domain 1"/>
    <property type="match status" value="1"/>
</dbReference>
<dbReference type="EMBL" id="JAMZFT010000001">
    <property type="protein sequence ID" value="MCP1335575.1"/>
    <property type="molecule type" value="Genomic_DNA"/>
</dbReference>
<reference evidence="2" key="1">
    <citation type="submission" date="2022-06" db="EMBL/GenBank/DDBJ databases">
        <title>Isolation and Genomics of Futiania mangrovii gen. nov., sp. nov., a Rare and Metabolically-versatile member in the Class Alphaproteobacteria.</title>
        <authorList>
            <person name="Liu L."/>
            <person name="Huang W.-C."/>
            <person name="Pan J."/>
            <person name="Li J."/>
            <person name="Huang Y."/>
            <person name="Du H."/>
            <person name="Liu Y."/>
            <person name="Li M."/>
        </authorList>
    </citation>
    <scope>NUCLEOTIDE SEQUENCE</scope>
    <source>
        <strain evidence="2">FT118</strain>
    </source>
</reference>
<comment type="similarity">
    <text evidence="1">Belongs to the enoyl-CoA hydratase/isomerase family.</text>
</comment>
<dbReference type="Gene3D" id="1.10.12.10">
    <property type="entry name" value="Lyase 2-enoyl-coa Hydratase, Chain A, domain 2"/>
    <property type="match status" value="1"/>
</dbReference>
<gene>
    <name evidence="2" type="ORF">NJQ99_04050</name>
</gene>
<organism evidence="2 3">
    <name type="scientific">Futiania mangrovi</name>
    <dbReference type="NCBI Taxonomy" id="2959716"/>
    <lineage>
        <taxon>Bacteria</taxon>
        <taxon>Pseudomonadati</taxon>
        <taxon>Pseudomonadota</taxon>
        <taxon>Alphaproteobacteria</taxon>
        <taxon>Futianiales</taxon>
        <taxon>Futianiaceae</taxon>
        <taxon>Futiania</taxon>
    </lineage>
</organism>